<reference evidence="1" key="1">
    <citation type="journal article" date="2015" name="Nature">
        <title>Complex archaea that bridge the gap between prokaryotes and eukaryotes.</title>
        <authorList>
            <person name="Spang A."/>
            <person name="Saw J.H."/>
            <person name="Jorgensen S.L."/>
            <person name="Zaremba-Niedzwiedzka K."/>
            <person name="Martijn J."/>
            <person name="Lind A.E."/>
            <person name="van Eijk R."/>
            <person name="Schleper C."/>
            <person name="Guy L."/>
            <person name="Ettema T.J."/>
        </authorList>
    </citation>
    <scope>NUCLEOTIDE SEQUENCE</scope>
</reference>
<dbReference type="EMBL" id="LAZR01065574">
    <property type="protein sequence ID" value="KKK55280.1"/>
    <property type="molecule type" value="Genomic_DNA"/>
</dbReference>
<name>A0A0F8X338_9ZZZZ</name>
<protein>
    <recommendedName>
        <fullName evidence="2">Glycosyltransferase subfamily 4-like N-terminal domain-containing protein</fullName>
    </recommendedName>
</protein>
<accession>A0A0F8X338</accession>
<evidence type="ECO:0008006" key="2">
    <source>
        <dbReference type="Google" id="ProtNLM"/>
    </source>
</evidence>
<evidence type="ECO:0000313" key="1">
    <source>
        <dbReference type="EMBL" id="KKK55280.1"/>
    </source>
</evidence>
<dbReference type="Gene3D" id="3.40.50.2000">
    <property type="entry name" value="Glycogen Phosphorylase B"/>
    <property type="match status" value="1"/>
</dbReference>
<organism evidence="1">
    <name type="scientific">marine sediment metagenome</name>
    <dbReference type="NCBI Taxonomy" id="412755"/>
    <lineage>
        <taxon>unclassified sequences</taxon>
        <taxon>metagenomes</taxon>
        <taxon>ecological metagenomes</taxon>
    </lineage>
</organism>
<dbReference type="AlphaFoldDB" id="A0A0F8X338"/>
<sequence length="188" mass="21851">MRIFVVSGYGYWGHFLPTDLGGEDVQVGGGETAMVQLSKQLAKLGHQVIVFHDIERPGKYDGVDYLPTQMFMYLATQMEHDVLVTWDYPPVFRFADRGKVHVVAYQLNDTVVGIYDHVIDRYFHPSEWHLERFQKLYPEIAKSKCRPRMTNGIDPTRYLGDVERNPKRVIYSSSPDRGLHHLLRIWPT</sequence>
<feature type="non-terminal residue" evidence="1">
    <location>
        <position position="188"/>
    </location>
</feature>
<gene>
    <name evidence="1" type="ORF">LCGC14_3076120</name>
</gene>
<dbReference type="SUPFAM" id="SSF53756">
    <property type="entry name" value="UDP-Glycosyltransferase/glycogen phosphorylase"/>
    <property type="match status" value="1"/>
</dbReference>
<comment type="caution">
    <text evidence="1">The sequence shown here is derived from an EMBL/GenBank/DDBJ whole genome shotgun (WGS) entry which is preliminary data.</text>
</comment>
<proteinExistence type="predicted"/>